<evidence type="ECO:0000313" key="3">
    <source>
        <dbReference type="Proteomes" id="UP001595616"/>
    </source>
</evidence>
<proteinExistence type="predicted"/>
<dbReference type="InterPro" id="IPR005215">
    <property type="entry name" value="Trig_fac"/>
</dbReference>
<comment type="caution">
    <text evidence="2">The sequence shown here is derived from an EMBL/GenBank/DDBJ whole genome shotgun (WGS) entry which is preliminary data.</text>
</comment>
<evidence type="ECO:0000259" key="1">
    <source>
        <dbReference type="Pfam" id="PF05697"/>
    </source>
</evidence>
<evidence type="ECO:0000313" key="2">
    <source>
        <dbReference type="EMBL" id="MFC3811933.1"/>
    </source>
</evidence>
<accession>A0ABV7Z153</accession>
<dbReference type="EC" id="5.2.1.8" evidence="2"/>
<dbReference type="InterPro" id="IPR027304">
    <property type="entry name" value="Trigger_fact/SurA_dom_sf"/>
</dbReference>
<dbReference type="InterPro" id="IPR036611">
    <property type="entry name" value="Trigger_fac_ribosome-bd_sf"/>
</dbReference>
<feature type="domain" description="Trigger factor ribosome-binding bacterial" evidence="1">
    <location>
        <begin position="1"/>
        <end position="146"/>
    </location>
</feature>
<dbReference type="SUPFAM" id="SSF102735">
    <property type="entry name" value="Trigger factor ribosome-binding domain"/>
    <property type="match status" value="1"/>
</dbReference>
<dbReference type="InterPro" id="IPR008881">
    <property type="entry name" value="Trigger_fac_ribosome-bd_bac"/>
</dbReference>
<dbReference type="GO" id="GO:0003755">
    <property type="term" value="F:peptidyl-prolyl cis-trans isomerase activity"/>
    <property type="evidence" value="ECO:0007669"/>
    <property type="project" value="UniProtKB-EC"/>
</dbReference>
<dbReference type="Gene3D" id="1.10.3120.10">
    <property type="entry name" value="Trigger factor, C-terminal domain"/>
    <property type="match status" value="1"/>
</dbReference>
<keyword evidence="3" id="KW-1185">Reference proteome</keyword>
<organism evidence="2 3">
    <name type="scientific">Lacihabitans lacunae</name>
    <dbReference type="NCBI Taxonomy" id="1028214"/>
    <lineage>
        <taxon>Bacteria</taxon>
        <taxon>Pseudomonadati</taxon>
        <taxon>Bacteroidota</taxon>
        <taxon>Cytophagia</taxon>
        <taxon>Cytophagales</taxon>
        <taxon>Leadbetterellaceae</taxon>
        <taxon>Lacihabitans</taxon>
    </lineage>
</organism>
<keyword evidence="2" id="KW-0413">Isomerase</keyword>
<dbReference type="Proteomes" id="UP001595616">
    <property type="component" value="Unassembled WGS sequence"/>
</dbReference>
<dbReference type="EMBL" id="JBHRYQ010000001">
    <property type="protein sequence ID" value="MFC3811933.1"/>
    <property type="molecule type" value="Genomic_DNA"/>
</dbReference>
<dbReference type="InterPro" id="IPR037041">
    <property type="entry name" value="Trigger_fac_C_sf"/>
</dbReference>
<reference evidence="3" key="1">
    <citation type="journal article" date="2019" name="Int. J. Syst. Evol. Microbiol.">
        <title>The Global Catalogue of Microorganisms (GCM) 10K type strain sequencing project: providing services to taxonomists for standard genome sequencing and annotation.</title>
        <authorList>
            <consortium name="The Broad Institute Genomics Platform"/>
            <consortium name="The Broad Institute Genome Sequencing Center for Infectious Disease"/>
            <person name="Wu L."/>
            <person name="Ma J."/>
        </authorList>
    </citation>
    <scope>NUCLEOTIDE SEQUENCE [LARGE SCALE GENOMIC DNA]</scope>
    <source>
        <strain evidence="3">CECT 7956</strain>
    </source>
</reference>
<sequence>MQTKFDKLSATNAHLTVEVIEEDYKKQVDSKIKEYSKTAQVKGFRPGHVPVQYIKNIYGKGILIDEVIKIASDAVNKCIAENNIRVVGEPLPQEDAYKIDWTKQKEYTFVYEVGFASDFTVDVEKLPTITEYEIEPSEEQLEQSITDVKSRFGNETEGEEAEIGDIIFGTLKQESSEFLFQSGIPTDKVVEASQYMFKGLEKGSSIKFDIQSIFASVKELGFATGKSDEEAASLNGEFEFTVEKITRMQPSELNQELFDKVLGPGKATNEEEFRAQVKEIIKSNYNRESEFLLDFDIDKSLLDNTQIDLPEEFLKKWLLEINDGKATVEDIDREFEAIKRGLKLDLIKTEIAKQNDIKVVYADVLEEVKSEIRGYFGGQGGFDGMEDFIENMAKKQLEDKSNDNSKKYFEKAFGRKVIGFLKEKIKTDKKQVLVDQFNEIATEKYKV</sequence>
<dbReference type="PANTHER" id="PTHR30560:SF3">
    <property type="entry name" value="TRIGGER FACTOR-LIKE PROTEIN TIG, CHLOROPLASTIC"/>
    <property type="match status" value="1"/>
</dbReference>
<dbReference type="RefSeq" id="WP_379838785.1">
    <property type="nucleotide sequence ID" value="NZ_JBHRYQ010000001.1"/>
</dbReference>
<protein>
    <submittedName>
        <fullName evidence="2">Trigger factor</fullName>
        <ecNumber evidence="2">5.2.1.8</ecNumber>
    </submittedName>
</protein>
<dbReference type="Pfam" id="PF05697">
    <property type="entry name" value="Trigger_N"/>
    <property type="match status" value="1"/>
</dbReference>
<dbReference type="SUPFAM" id="SSF109998">
    <property type="entry name" value="Triger factor/SurA peptide-binding domain-like"/>
    <property type="match status" value="1"/>
</dbReference>
<dbReference type="PANTHER" id="PTHR30560">
    <property type="entry name" value="TRIGGER FACTOR CHAPERONE AND PEPTIDYL-PROLYL CIS/TRANS ISOMERASE"/>
    <property type="match status" value="1"/>
</dbReference>
<dbReference type="Gene3D" id="3.30.70.1050">
    <property type="entry name" value="Trigger factor ribosome-binding domain"/>
    <property type="match status" value="1"/>
</dbReference>
<gene>
    <name evidence="2" type="ORF">ACFOOI_14815</name>
</gene>
<name>A0ABV7Z153_9BACT</name>